<evidence type="ECO:0000313" key="4">
    <source>
        <dbReference type="Proteomes" id="UP001462640"/>
    </source>
</evidence>
<evidence type="ECO:0000256" key="2">
    <source>
        <dbReference type="SAM" id="SignalP"/>
    </source>
</evidence>
<keyword evidence="4" id="KW-1185">Reference proteome</keyword>
<evidence type="ECO:0000313" key="3">
    <source>
        <dbReference type="EMBL" id="MEO3715753.1"/>
    </source>
</evidence>
<name>A0ABV0GL36_9BURK</name>
<keyword evidence="2" id="KW-0732">Signal</keyword>
<feature type="signal peptide" evidence="2">
    <location>
        <begin position="1"/>
        <end position="18"/>
    </location>
</feature>
<comment type="caution">
    <text evidence="3">The sequence shown here is derived from an EMBL/GenBank/DDBJ whole genome shotgun (WGS) entry which is preliminary data.</text>
</comment>
<feature type="region of interest" description="Disordered" evidence="1">
    <location>
        <begin position="204"/>
        <end position="223"/>
    </location>
</feature>
<feature type="chain" id="PRO_5047221839" description="Cobalt ABC transporter substrate-binding protein" evidence="2">
    <location>
        <begin position="19"/>
        <end position="223"/>
    </location>
</feature>
<dbReference type="Proteomes" id="UP001462640">
    <property type="component" value="Unassembled WGS sequence"/>
</dbReference>
<protein>
    <recommendedName>
        <fullName evidence="5">Cobalt ABC transporter substrate-binding protein</fullName>
    </recommendedName>
</protein>
<accession>A0ABV0GL36</accession>
<dbReference type="EMBL" id="JBDPZC010000018">
    <property type="protein sequence ID" value="MEO3715753.1"/>
    <property type="molecule type" value="Genomic_DNA"/>
</dbReference>
<reference evidence="3 4" key="1">
    <citation type="submission" date="2024-05" db="EMBL/GenBank/DDBJ databases">
        <title>Roseateles sp. 2.12 16S ribosomal RNA gene Genome sequencing and assembly.</title>
        <authorList>
            <person name="Woo H."/>
        </authorList>
    </citation>
    <scope>NUCLEOTIDE SEQUENCE [LARGE SCALE GENOMIC DNA]</scope>
    <source>
        <strain evidence="3 4">2.12</strain>
    </source>
</reference>
<organism evidence="3 4">
    <name type="scientific">Roseateles flavus</name>
    <dbReference type="NCBI Taxonomy" id="3149041"/>
    <lineage>
        <taxon>Bacteria</taxon>
        <taxon>Pseudomonadati</taxon>
        <taxon>Pseudomonadota</taxon>
        <taxon>Betaproteobacteria</taxon>
        <taxon>Burkholderiales</taxon>
        <taxon>Sphaerotilaceae</taxon>
        <taxon>Roseateles</taxon>
    </lineage>
</organism>
<sequence>MKTVLALMTALAALPAAAHNLWLEPAEAGGLHLRYGEPEIRLLERSPGKLDALEPQRAQVLDRSNGALPWRRGEDGFVLRGPGAEADTVVEARASGARSRYYARHAAWPLKAAQPAMALDIVPTAEAGTFAVYFKGVPLTQGTLKVIAPSLWLQVHDIDERGRVRIHTPWRGLYVLDVDTREPAPGDAPDPSQDGVVHRATLSFSTPEGPAFERPQPAQFTAH</sequence>
<gene>
    <name evidence="3" type="ORF">ABDJ40_23515</name>
</gene>
<dbReference type="RefSeq" id="WP_347613405.1">
    <property type="nucleotide sequence ID" value="NZ_JBDPZC010000018.1"/>
</dbReference>
<proteinExistence type="predicted"/>
<evidence type="ECO:0008006" key="5">
    <source>
        <dbReference type="Google" id="ProtNLM"/>
    </source>
</evidence>
<evidence type="ECO:0000256" key="1">
    <source>
        <dbReference type="SAM" id="MobiDB-lite"/>
    </source>
</evidence>